<dbReference type="Pfam" id="PF10101">
    <property type="entry name" value="DUF2339"/>
    <property type="match status" value="1"/>
</dbReference>
<dbReference type="RefSeq" id="WP_221430395.1">
    <property type="nucleotide sequence ID" value="NZ_CP081294.1"/>
</dbReference>
<dbReference type="InterPro" id="IPR019286">
    <property type="entry name" value="DUF2339_TM"/>
</dbReference>
<evidence type="ECO:0000313" key="3">
    <source>
        <dbReference type="Proteomes" id="UP000824321"/>
    </source>
</evidence>
<organism evidence="2 3">
    <name type="scientific">Qipengyuania gelatinilytica</name>
    <dbReference type="NCBI Taxonomy" id="2867231"/>
    <lineage>
        <taxon>Bacteria</taxon>
        <taxon>Pseudomonadati</taxon>
        <taxon>Pseudomonadota</taxon>
        <taxon>Alphaproteobacteria</taxon>
        <taxon>Sphingomonadales</taxon>
        <taxon>Erythrobacteraceae</taxon>
        <taxon>Qipengyuania</taxon>
    </lineage>
</organism>
<feature type="transmembrane region" description="Helical" evidence="1">
    <location>
        <begin position="419"/>
        <end position="438"/>
    </location>
</feature>
<keyword evidence="1" id="KW-0472">Membrane</keyword>
<feature type="transmembrane region" description="Helical" evidence="1">
    <location>
        <begin position="897"/>
        <end position="914"/>
    </location>
</feature>
<feature type="transmembrane region" description="Helical" evidence="1">
    <location>
        <begin position="771"/>
        <end position="789"/>
    </location>
</feature>
<keyword evidence="1" id="KW-1133">Transmembrane helix</keyword>
<evidence type="ECO:0000256" key="1">
    <source>
        <dbReference type="SAM" id="Phobius"/>
    </source>
</evidence>
<feature type="transmembrane region" description="Helical" evidence="1">
    <location>
        <begin position="624"/>
        <end position="652"/>
    </location>
</feature>
<feature type="transmembrane region" description="Helical" evidence="1">
    <location>
        <begin position="951"/>
        <end position="969"/>
    </location>
</feature>
<feature type="transmembrane region" description="Helical" evidence="1">
    <location>
        <begin position="167"/>
        <end position="186"/>
    </location>
</feature>
<feature type="transmembrane region" description="Helical" evidence="1">
    <location>
        <begin position="295"/>
        <end position="313"/>
    </location>
</feature>
<feature type="transmembrane region" description="Helical" evidence="1">
    <location>
        <begin position="134"/>
        <end position="155"/>
    </location>
</feature>
<feature type="transmembrane region" description="Helical" evidence="1">
    <location>
        <begin position="921"/>
        <end position="939"/>
    </location>
</feature>
<feature type="transmembrane region" description="Helical" evidence="1">
    <location>
        <begin position="198"/>
        <end position="215"/>
    </location>
</feature>
<keyword evidence="1" id="KW-0812">Transmembrane</keyword>
<accession>A0ABX9A053</accession>
<dbReference type="PANTHER" id="PTHR38434:SF1">
    <property type="entry name" value="BLL2549 PROTEIN"/>
    <property type="match status" value="1"/>
</dbReference>
<feature type="transmembrane region" description="Helical" evidence="1">
    <location>
        <begin position="481"/>
        <end position="499"/>
    </location>
</feature>
<feature type="transmembrane region" description="Helical" evidence="1">
    <location>
        <begin position="732"/>
        <end position="751"/>
    </location>
</feature>
<feature type="transmembrane region" description="Helical" evidence="1">
    <location>
        <begin position="371"/>
        <end position="390"/>
    </location>
</feature>
<dbReference type="PANTHER" id="PTHR38434">
    <property type="entry name" value="BLL2549 PROTEIN"/>
    <property type="match status" value="1"/>
</dbReference>
<feature type="transmembrane region" description="Helical" evidence="1">
    <location>
        <begin position="227"/>
        <end position="258"/>
    </location>
</feature>
<name>A0ABX9A053_9SPHN</name>
<gene>
    <name evidence="2" type="ORF">K3136_11200</name>
</gene>
<feature type="transmembrane region" description="Helical" evidence="1">
    <location>
        <begin position="511"/>
        <end position="543"/>
    </location>
</feature>
<dbReference type="Proteomes" id="UP000824321">
    <property type="component" value="Chromosome"/>
</dbReference>
<feature type="transmembrane region" description="Helical" evidence="1">
    <location>
        <begin position="319"/>
        <end position="341"/>
    </location>
</feature>
<proteinExistence type="predicted"/>
<feature type="transmembrane region" description="Helical" evidence="1">
    <location>
        <begin position="593"/>
        <end position="612"/>
    </location>
</feature>
<feature type="transmembrane region" description="Helical" evidence="1">
    <location>
        <begin position="664"/>
        <end position="684"/>
    </location>
</feature>
<feature type="transmembrane region" description="Helical" evidence="1">
    <location>
        <begin position="450"/>
        <end position="469"/>
    </location>
</feature>
<feature type="transmembrane region" description="Helical" evidence="1">
    <location>
        <begin position="704"/>
        <end position="725"/>
    </location>
</feature>
<dbReference type="PIRSF" id="PIRSF035905">
    <property type="entry name" value="UCP035905_mp"/>
    <property type="match status" value="1"/>
</dbReference>
<feature type="transmembrane region" description="Helical" evidence="1">
    <location>
        <begin position="859"/>
        <end position="877"/>
    </location>
</feature>
<evidence type="ECO:0000313" key="2">
    <source>
        <dbReference type="EMBL" id="QZD94650.1"/>
    </source>
</evidence>
<feature type="transmembrane region" description="Helical" evidence="1">
    <location>
        <begin position="835"/>
        <end position="854"/>
    </location>
</feature>
<dbReference type="EMBL" id="CP081294">
    <property type="protein sequence ID" value="QZD94650.1"/>
    <property type="molecule type" value="Genomic_DNA"/>
</dbReference>
<reference evidence="2 3" key="1">
    <citation type="submission" date="2021-08" db="EMBL/GenBank/DDBJ databases">
        <title>Comparative Genomics Analysis of the Genus Qipengyuania Reveals Extensive Genetic Diversity and Metabolic Versatility, Including the Description of Fifteen Novel Species.</title>
        <authorList>
            <person name="Liu Y."/>
        </authorList>
    </citation>
    <scope>NUCLEOTIDE SEQUENCE [LARGE SCALE GENOMIC DNA]</scope>
    <source>
        <strain evidence="2 3">1NDH1</strain>
    </source>
</reference>
<dbReference type="InterPro" id="IPR014600">
    <property type="entry name" value="UCP035905_mem"/>
</dbReference>
<feature type="transmembrane region" description="Helical" evidence="1">
    <location>
        <begin position="555"/>
        <end position="572"/>
    </location>
</feature>
<feature type="transmembrane region" description="Helical" evidence="1">
    <location>
        <begin position="796"/>
        <end position="815"/>
    </location>
</feature>
<protein>
    <submittedName>
        <fullName evidence="2">DUF2339 domain-containing protein</fullName>
    </submittedName>
</protein>
<keyword evidence="3" id="KW-1185">Reference proteome</keyword>
<sequence length="979" mass="104126">MLWILVLGLMAACAALFQRLYKAELRLEELELRQSDTDARLMDLALRGVKPPADTEVAVAEPPLPDEVEEEREFAVAAEPATPTVTLSTRSAEPEGEVVATREAAFEQEDEKVVEPTDFAARSFDLEEIFGHRLPIWVGGITLAVGGILGVLYSIEEGLLTPPVRVALAFLFGLVLLAGAEVAYRFRERVGDDRVRQALSGAGLSTLYAGFYLAGTQYGLIGQSFAFLGLAAVTALAIFVSFRFGLPSAILGLIGGFMAPLLVGGDEANLPLLSLYLALITSGLTYTGNRQGRPWLGLAALVAGLGWGFLLLMDGGMSSADIAAVGVYAIVLGAILPTMLVSKVHENPARLISAAVASIQLAILVESAGFGLLAWGLYLLLGAALAFFAWERPEMRVGNVMAGIIAVILLSLWPDFGTFEFSLIAAAIVMLFAGVPLLHLHRDRESLVEPAMAAGIPLAVGIVLLSQFGSLATDALQWPEALGLIALAGIPLYAARLLWSETRPFETVAALASGAILLFLAALCILPDWMTSLAAAAITLGLIAVMRPRLDASHAYGALAILFAVVTAISLVPSDGGWREMERLFTGSGVPDFISALRWIAAAAVFAALAIVDLAEKRRHAAEFFAALLGFATFAQLLPPIALVWLALASILALRWRLPTRETAMVALTICIALWALDPLFFWLEHGLEAFAGNPMMLSDLPSVREAAGFLLPLAIAIGAIPSVVRLAGDRTLALLPAAVLLVVITLHVFFKQVFAIDSMTDFRDLGLAERTAWQALLLGAAWLAARGVAGIGPNIRAATVLGSLALIHFAWFALLLHNPLYDAQAVGPAPLANLALLSGAIGIGALVSLRIWIPRFRVAFDGAIMVVALLTALTLLRQVFAGSILPPEPMTQAEDLLRSLVGIVMAIVFLLIGSRREERTWRVGSLVLMTAMVIKVFAFDTAGLEGLIRIASFVALGASLIGIGWFYSRQLKATPAAQ</sequence>
<feature type="transmembrane region" description="Helical" evidence="1">
    <location>
        <begin position="397"/>
        <end position="413"/>
    </location>
</feature>